<dbReference type="Pfam" id="PF03401">
    <property type="entry name" value="TctC"/>
    <property type="match status" value="1"/>
</dbReference>
<feature type="region of interest" description="Disordered" evidence="2">
    <location>
        <begin position="625"/>
        <end position="648"/>
    </location>
</feature>
<evidence type="ECO:0000313" key="5">
    <source>
        <dbReference type="Proteomes" id="UP000248863"/>
    </source>
</evidence>
<feature type="compositionally biased region" description="Basic residues" evidence="2">
    <location>
        <begin position="434"/>
        <end position="445"/>
    </location>
</feature>
<proteinExistence type="inferred from homology"/>
<dbReference type="Proteomes" id="UP000248863">
    <property type="component" value="Unassembled WGS sequence"/>
</dbReference>
<dbReference type="InterPro" id="IPR005064">
    <property type="entry name" value="BUG"/>
</dbReference>
<dbReference type="InterPro" id="IPR042100">
    <property type="entry name" value="Bug_dom1"/>
</dbReference>
<sequence>MLRRDVLKLALGSLAGAALAAHPAAAQGYPDRPIRLIVPRSAGGVLDIVARQYAEWVKTSLGSVIVENQGGGGGIIGTAMAARSAPDGYTLLLGSTSDLVLIPALNSKTGYEAKDFAPIATMAISVAAIIVHPSVPANDLKELAAYAKANPGKLSYGSAGPGTMANLAGELFKSLAGTPDIVHVPYKGAAGGYTDLIAGQVPMFASNVTDQMVSLHRAGKVRILAVASEQRLGIAPEIPTSAEAGYPELIAKLALGLFAPAATPTAILETLDAVTRKCMDDEAFRAQLVKAGFEPVLGVGRRELLCHFGRRRRGDRLADRLRGCVGAERVGQHVADHAAQHATERPAERPADDGGAGSRELPPEVFPVHGLLLRGVEIGGHRLGRHGGRRAPALPPDVPGDDAEADDEQRGEGEQRPLRGAPALLDAGGGARSRPSRRGAGRRTGRASARPGLGRERLGGRQCVVPAVGEPAPELRAVADHVALVALSGRAQRIKEGRRRHRGRGGPSGLTDDAVLRDADRTLQDPRGAGRAPVECRVAEEELDARVRVPAGDAGRVGEHVADRALLGLGVPTGLDQRLERGGLGRVIAVVNAGHLVGSTAVAGRQPVDGEAALGVAPRLEVKDRLAHARPDVGGGSRPGRGRGADRQVPRRRIVVARRVGRHGDVQVLVVLARAAVRPPRPGRDRGRADPAVRDQVFDARVAPLPQPVGERVGVDAAGRVVGDVNRRDDAGRVRIVVARARRVRRVSDRPVVALVPPRARGVDLVTQREQRARDTPGRHGGSPLIQGIARQPAGRGFQLVTSADVQKPEIFSVMPSKFVVLKLY</sequence>
<feature type="compositionally biased region" description="Basic and acidic residues" evidence="2">
    <location>
        <begin position="335"/>
        <end position="352"/>
    </location>
</feature>
<evidence type="ECO:0000313" key="4">
    <source>
        <dbReference type="EMBL" id="RAI42000.1"/>
    </source>
</evidence>
<dbReference type="CDD" id="cd07012">
    <property type="entry name" value="PBP2_Bug_TTT"/>
    <property type="match status" value="1"/>
</dbReference>
<feature type="signal peptide" evidence="3">
    <location>
        <begin position="1"/>
        <end position="20"/>
    </location>
</feature>
<feature type="region of interest" description="Disordered" evidence="2">
    <location>
        <begin position="335"/>
        <end position="363"/>
    </location>
</feature>
<feature type="region of interest" description="Disordered" evidence="2">
    <location>
        <begin position="382"/>
        <end position="458"/>
    </location>
</feature>
<keyword evidence="3" id="KW-0732">Signal</keyword>
<organism evidence="4 5">
    <name type="scientific">Rhodoplanes elegans</name>
    <dbReference type="NCBI Taxonomy" id="29408"/>
    <lineage>
        <taxon>Bacteria</taxon>
        <taxon>Pseudomonadati</taxon>
        <taxon>Pseudomonadota</taxon>
        <taxon>Alphaproteobacteria</taxon>
        <taxon>Hyphomicrobiales</taxon>
        <taxon>Nitrobacteraceae</taxon>
        <taxon>Rhodoplanes</taxon>
    </lineage>
</organism>
<accession>A0A327KSV6</accession>
<evidence type="ECO:0000256" key="1">
    <source>
        <dbReference type="ARBA" id="ARBA00006987"/>
    </source>
</evidence>
<comment type="similarity">
    <text evidence="1">Belongs to the UPF0065 (bug) family.</text>
</comment>
<feature type="region of interest" description="Disordered" evidence="2">
    <location>
        <begin position="494"/>
        <end position="517"/>
    </location>
</feature>
<dbReference type="Gene3D" id="3.40.190.10">
    <property type="entry name" value="Periplasmic binding protein-like II"/>
    <property type="match status" value="1"/>
</dbReference>
<comment type="caution">
    <text evidence="4">The sequence shown here is derived from an EMBL/GenBank/DDBJ whole genome shotgun (WGS) entry which is preliminary data.</text>
</comment>
<feature type="chain" id="PRO_5016433510" description="Tripartite tricarboxylate transporter substrate binding protein" evidence="3">
    <location>
        <begin position="21"/>
        <end position="825"/>
    </location>
</feature>
<dbReference type="PANTHER" id="PTHR42928">
    <property type="entry name" value="TRICARBOXYLATE-BINDING PROTEIN"/>
    <property type="match status" value="1"/>
</dbReference>
<evidence type="ECO:0008006" key="6">
    <source>
        <dbReference type="Google" id="ProtNLM"/>
    </source>
</evidence>
<protein>
    <recommendedName>
        <fullName evidence="6">Tripartite tricarboxylate transporter substrate binding protein</fullName>
    </recommendedName>
</protein>
<dbReference type="Gene3D" id="3.40.190.150">
    <property type="entry name" value="Bordetella uptake gene, domain 1"/>
    <property type="match status" value="1"/>
</dbReference>
<reference evidence="4 5" key="1">
    <citation type="submission" date="2017-07" db="EMBL/GenBank/DDBJ databases">
        <title>Draft Genome Sequences of Select Purple Nonsulfur Bacteria.</title>
        <authorList>
            <person name="Lasarre B."/>
            <person name="Mckinlay J.B."/>
        </authorList>
    </citation>
    <scope>NUCLEOTIDE SEQUENCE [LARGE SCALE GENOMIC DNA]</scope>
    <source>
        <strain evidence="4 5">DSM 11907</strain>
    </source>
</reference>
<name>A0A327KSV6_9BRAD</name>
<dbReference type="AlphaFoldDB" id="A0A327KSV6"/>
<dbReference type="EMBL" id="NPEU01000006">
    <property type="protein sequence ID" value="RAI42000.1"/>
    <property type="molecule type" value="Genomic_DNA"/>
</dbReference>
<dbReference type="PANTHER" id="PTHR42928:SF5">
    <property type="entry name" value="BLR1237 PROTEIN"/>
    <property type="match status" value="1"/>
</dbReference>
<evidence type="ECO:0000256" key="3">
    <source>
        <dbReference type="SAM" id="SignalP"/>
    </source>
</evidence>
<feature type="compositionally biased region" description="Basic and acidic residues" evidence="2">
    <location>
        <begin position="408"/>
        <end position="417"/>
    </location>
</feature>
<gene>
    <name evidence="4" type="ORF">CH338_01480</name>
</gene>
<keyword evidence="5" id="KW-1185">Reference proteome</keyword>
<evidence type="ECO:0000256" key="2">
    <source>
        <dbReference type="SAM" id="MobiDB-lite"/>
    </source>
</evidence>